<comment type="caution">
    <text evidence="4">The sequence shown here is derived from an EMBL/GenBank/DDBJ whole genome shotgun (WGS) entry which is preliminary data.</text>
</comment>
<dbReference type="Proteomes" id="UP001596022">
    <property type="component" value="Unassembled WGS sequence"/>
</dbReference>
<dbReference type="PANTHER" id="PTHR42709:SF9">
    <property type="entry name" value="ALKALINE PHOSPHATASE LIKE PROTEIN"/>
    <property type="match status" value="1"/>
</dbReference>
<accession>A0ABV9GL53</accession>
<dbReference type="EMBL" id="JBHSFW010000003">
    <property type="protein sequence ID" value="MFC4618836.1"/>
    <property type="molecule type" value="Genomic_DNA"/>
</dbReference>
<keyword evidence="2" id="KW-0812">Transmembrane</keyword>
<feature type="transmembrane region" description="Helical" evidence="2">
    <location>
        <begin position="7"/>
        <end position="29"/>
    </location>
</feature>
<feature type="domain" description="VTT" evidence="3">
    <location>
        <begin position="30"/>
        <end position="155"/>
    </location>
</feature>
<dbReference type="PANTHER" id="PTHR42709">
    <property type="entry name" value="ALKALINE PHOSPHATASE LIKE PROTEIN"/>
    <property type="match status" value="1"/>
</dbReference>
<feature type="transmembrane region" description="Helical" evidence="2">
    <location>
        <begin position="171"/>
        <end position="194"/>
    </location>
</feature>
<proteinExistence type="inferred from homology"/>
<sequence length="199" mass="22304">MEHFQHFIGTYGYIAIFILLVMGIAGVPAPEESMMVFVGITISQGSLNFSYSLLAAFLGTCTGMLLSYTIGFWIGQPFLKRFGKYFGMSGKRWEKATRAFEKYAFWAVAFGFFVPGIRQVNPYMAGISRVAFIPYLIAGTIGAAIWTAVFLSIGYFLGYKLEALFTFTPKHIAIGLFALLILFILSLTIFRLLFRKQPD</sequence>
<gene>
    <name evidence="4" type="ORF">ACFO4N_08805</name>
</gene>
<evidence type="ECO:0000256" key="2">
    <source>
        <dbReference type="SAM" id="Phobius"/>
    </source>
</evidence>
<feature type="transmembrane region" description="Helical" evidence="2">
    <location>
        <begin position="132"/>
        <end position="159"/>
    </location>
</feature>
<evidence type="ECO:0000313" key="4">
    <source>
        <dbReference type="EMBL" id="MFC4618836.1"/>
    </source>
</evidence>
<dbReference type="RefSeq" id="WP_376845937.1">
    <property type="nucleotide sequence ID" value="NZ_JBHSFW010000003.1"/>
</dbReference>
<comment type="similarity">
    <text evidence="1">Belongs to the DedA family.</text>
</comment>
<dbReference type="Pfam" id="PF09335">
    <property type="entry name" value="VTT_dom"/>
    <property type="match status" value="1"/>
</dbReference>
<feature type="transmembrane region" description="Helical" evidence="2">
    <location>
        <begin position="49"/>
        <end position="74"/>
    </location>
</feature>
<keyword evidence="5" id="KW-1185">Reference proteome</keyword>
<name>A0ABV9GL53_9BACL</name>
<evidence type="ECO:0000313" key="5">
    <source>
        <dbReference type="Proteomes" id="UP001596022"/>
    </source>
</evidence>
<keyword evidence="2" id="KW-1133">Transmembrane helix</keyword>
<reference evidence="5" key="1">
    <citation type="journal article" date="2019" name="Int. J. Syst. Evol. Microbiol.">
        <title>The Global Catalogue of Microorganisms (GCM) 10K type strain sequencing project: providing services to taxonomists for standard genome sequencing and annotation.</title>
        <authorList>
            <consortium name="The Broad Institute Genomics Platform"/>
            <consortium name="The Broad Institute Genome Sequencing Center for Infectious Disease"/>
            <person name="Wu L."/>
            <person name="Ma J."/>
        </authorList>
    </citation>
    <scope>NUCLEOTIDE SEQUENCE [LARGE SCALE GENOMIC DNA]</scope>
    <source>
        <strain evidence="5">CGMCC 1.16306</strain>
    </source>
</reference>
<protein>
    <submittedName>
        <fullName evidence="4">DedA family protein</fullName>
    </submittedName>
</protein>
<keyword evidence="2" id="KW-0472">Membrane</keyword>
<organism evidence="4 5">
    <name type="scientific">Camelliibacillus cellulosilyticus</name>
    <dbReference type="NCBI Taxonomy" id="2174486"/>
    <lineage>
        <taxon>Bacteria</taxon>
        <taxon>Bacillati</taxon>
        <taxon>Bacillota</taxon>
        <taxon>Bacilli</taxon>
        <taxon>Bacillales</taxon>
        <taxon>Sporolactobacillaceae</taxon>
        <taxon>Camelliibacillus</taxon>
    </lineage>
</organism>
<dbReference type="InterPro" id="IPR032816">
    <property type="entry name" value="VTT_dom"/>
</dbReference>
<evidence type="ECO:0000256" key="1">
    <source>
        <dbReference type="ARBA" id="ARBA00010792"/>
    </source>
</evidence>
<evidence type="ECO:0000259" key="3">
    <source>
        <dbReference type="Pfam" id="PF09335"/>
    </source>
</evidence>
<dbReference type="InterPro" id="IPR051311">
    <property type="entry name" value="DedA_domain"/>
</dbReference>